<evidence type="ECO:0000313" key="3">
    <source>
        <dbReference type="EMBL" id="MCI0126736.1"/>
    </source>
</evidence>
<evidence type="ECO:0000256" key="1">
    <source>
        <dbReference type="SAM" id="MobiDB-lite"/>
    </source>
</evidence>
<gene>
    <name evidence="3" type="ORF">ML536_07845</name>
</gene>
<dbReference type="EMBL" id="JALAZD010000001">
    <property type="protein sequence ID" value="MCI0126736.1"/>
    <property type="molecule type" value="Genomic_DNA"/>
</dbReference>
<keyword evidence="4" id="KW-1185">Reference proteome</keyword>
<keyword evidence="2" id="KW-0472">Membrane</keyword>
<organism evidence="3 4">
    <name type="scientific">Paradevosia shaoguanensis</name>
    <dbReference type="NCBI Taxonomy" id="1335043"/>
    <lineage>
        <taxon>Bacteria</taxon>
        <taxon>Pseudomonadati</taxon>
        <taxon>Pseudomonadota</taxon>
        <taxon>Alphaproteobacteria</taxon>
        <taxon>Hyphomicrobiales</taxon>
        <taxon>Devosiaceae</taxon>
        <taxon>Paradevosia</taxon>
    </lineage>
</organism>
<feature type="compositionally biased region" description="Polar residues" evidence="1">
    <location>
        <begin position="37"/>
        <end position="46"/>
    </location>
</feature>
<dbReference type="Proteomes" id="UP001156140">
    <property type="component" value="Unassembled WGS sequence"/>
</dbReference>
<name>A0AA41QKU8_9HYPH</name>
<evidence type="ECO:0000256" key="2">
    <source>
        <dbReference type="SAM" id="Phobius"/>
    </source>
</evidence>
<dbReference type="Gene3D" id="1.10.150.20">
    <property type="entry name" value="5' to 3' exonuclease, C-terminal subdomain"/>
    <property type="match status" value="1"/>
</dbReference>
<reference evidence="3" key="1">
    <citation type="submission" date="2022-03" db="EMBL/GenBank/DDBJ databases">
        <title>The complete genome sequence of a Methyloterrigena soli.</title>
        <authorList>
            <person name="Zi Z."/>
        </authorList>
    </citation>
    <scope>NUCLEOTIDE SEQUENCE</scope>
    <source>
        <strain evidence="3">M48</strain>
    </source>
</reference>
<evidence type="ECO:0000313" key="4">
    <source>
        <dbReference type="Proteomes" id="UP001156140"/>
    </source>
</evidence>
<keyword evidence="2" id="KW-1133">Transmembrane helix</keyword>
<feature type="region of interest" description="Disordered" evidence="1">
    <location>
        <begin position="28"/>
        <end position="61"/>
    </location>
</feature>
<comment type="caution">
    <text evidence="3">The sequence shown here is derived from an EMBL/GenBank/DDBJ whole genome shotgun (WGS) entry which is preliminary data.</text>
</comment>
<protein>
    <submittedName>
        <fullName evidence="3">Uncharacterized protein</fullName>
    </submittedName>
</protein>
<accession>A0AA41QKU8</accession>
<dbReference type="RefSeq" id="WP_281735511.1">
    <property type="nucleotide sequence ID" value="NZ_JAKETQ010000001.1"/>
</dbReference>
<dbReference type="AlphaFoldDB" id="A0AA41QKU8"/>
<proteinExistence type="predicted"/>
<keyword evidence="2" id="KW-0812">Transmembrane</keyword>
<sequence length="186" mass="19625">MSGVIEAALAVLVVYLVGCVGGYAARRASRSPGMRRTTLSAPTASGDSAAADSEVDETASPFDVATSMPARPRRANVRIVVPAPPLEDSADLTPDVEPEPMAGLPFALAEPRDGKPDDLKQINGIGPKLEARLHEAGVFHLDQLAALNKKAAAMLDERLGLGGRVVREEWSKQAKALRPRRAKGKA</sequence>
<feature type="transmembrane region" description="Helical" evidence="2">
    <location>
        <begin position="6"/>
        <end position="25"/>
    </location>
</feature>